<organism evidence="3">
    <name type="scientific">Fowl aviadenovirus A</name>
    <dbReference type="NCBI Taxonomy" id="190061"/>
    <lineage>
        <taxon>Viruses</taxon>
        <taxon>Varidnaviria</taxon>
        <taxon>Bamfordvirae</taxon>
        <taxon>Preplasmiviricota</taxon>
        <taxon>Polisuviricotina</taxon>
        <taxon>Pharingeaviricetes</taxon>
        <taxon>Rowavirales</taxon>
        <taxon>Adenoviridae</taxon>
        <taxon>Aviadenovirus</taxon>
        <taxon>Aviadenovirus ventriculi</taxon>
    </lineage>
</organism>
<accession>A0A1L5YQM2</accession>
<protein>
    <submittedName>
        <fullName evidence="5">ORF13</fullName>
    </submittedName>
</protein>
<reference evidence="6 7" key="3">
    <citation type="journal article" date="2019" name="Viruses">
        <title>Fowl Adenovirus (FAdV) Recombination with Intertypic Crossovers in Genomes of FAdV-D and FAdV-E, Displaying Hybrid Serological Phenotypes.</title>
        <authorList>
            <person name="Schachner A."/>
            <person name="Gonzalez G."/>
            <person name="Endler L."/>
            <person name="Ito K."/>
            <person name="Hess M."/>
        </authorList>
    </citation>
    <scope>NUCLEOTIDE SEQUENCE [LARGE SCALE GENOMIC DNA]</scope>
    <source>
        <strain evidence="6 7">11-7127</strain>
    </source>
</reference>
<dbReference type="InterPro" id="IPR001257">
    <property type="entry name" value="Parvovirus_NS1_helicase"/>
</dbReference>
<evidence type="ECO:0000256" key="1">
    <source>
        <dbReference type="SAM" id="MobiDB-lite"/>
    </source>
</evidence>
<evidence type="ECO:0000259" key="2">
    <source>
        <dbReference type="Pfam" id="PF01057"/>
    </source>
</evidence>
<dbReference type="Pfam" id="PF01057">
    <property type="entry name" value="Parvo_NS1"/>
    <property type="match status" value="1"/>
</dbReference>
<dbReference type="EMBL" id="MK050972">
    <property type="protein sequence ID" value="AZI71470.1"/>
    <property type="molecule type" value="Genomic_DNA"/>
</dbReference>
<dbReference type="EMBL" id="KX247011">
    <property type="protein sequence ID" value="APP94052.1"/>
    <property type="molecule type" value="Genomic_DNA"/>
</dbReference>
<evidence type="ECO:0000313" key="6">
    <source>
        <dbReference type="EMBL" id="QGQ62285.1"/>
    </source>
</evidence>
<dbReference type="GO" id="GO:0019079">
    <property type="term" value="P:viral genome replication"/>
    <property type="evidence" value="ECO:0007669"/>
    <property type="project" value="InterPro"/>
</dbReference>
<dbReference type="Proteomes" id="UP000320767">
    <property type="component" value="Segment"/>
</dbReference>
<evidence type="ECO:0000313" key="3">
    <source>
        <dbReference type="EMBL" id="APP94052.1"/>
    </source>
</evidence>
<dbReference type="Proteomes" id="UP000422840">
    <property type="component" value="Segment"/>
</dbReference>
<evidence type="ECO:0000313" key="7">
    <source>
        <dbReference type="Proteomes" id="UP000422840"/>
    </source>
</evidence>
<proteinExistence type="predicted"/>
<feature type="domain" description="Parvovirus non-structural protein 1 helicase" evidence="2">
    <location>
        <begin position="78"/>
        <end position="202"/>
    </location>
</feature>
<sequence>MTTTPCALSYARTKECSVPARGPPHAMLVTHHMTYNSLPQCTKRRRESQSSLSSEEEQIASCIPDTPSPCLFPSTSPMDHLVERLFVEGVAHEVQWNFPSKNLIPTYERERVLEALKERFGPGQSLINQLPSEEPDTLKAAFYNVCDNWFHQMMEAEGYEGKVAANAILRWLRGELNTLVLCGGRLSNAKSLFNALCACFPLAISDSRINSILSLGEIAPHASLYCLPFVDEKPDPLMLHFMEGNAATCRMNKKTFHIPSTPMLIHCADLSLANEFTARNTVVFFLTGDHTKTPPCYHPRKELRDFVANAAACACLMTLHCKRDNKLCNPCIRTPLQNQ</sequence>
<reference evidence="3" key="1">
    <citation type="journal article" date="2016" name="Infect. Genet. Evol.">
        <title>Whole genome sequencing of Fowl aviadenovirus A - a causative agent of gizzard erosion and ulceration, in adult laying hens.</title>
        <authorList>
            <person name="Matczuk A.K."/>
            <person name="Niczyporuk J.S."/>
            <person name="Kuczkowski M."/>
            <person name="Wozniakowski G."/>
            <person name="Nowak M."/>
            <person name="Wieliczko A."/>
        </authorList>
    </citation>
    <scope>NUCLEOTIDE SEQUENCE [LARGE SCALE GENOMIC DNA]</scope>
    <source>
        <strain evidence="4">61/11z</strain>
        <strain evidence="3">W-15</strain>
    </source>
</reference>
<name>A0A1L5YQM2_9ADEN</name>
<evidence type="ECO:0000313" key="5">
    <source>
        <dbReference type="EMBL" id="AZI71470.1"/>
    </source>
</evidence>
<evidence type="ECO:0000313" key="4">
    <source>
        <dbReference type="EMBL" id="APP94086.1"/>
    </source>
</evidence>
<dbReference type="EMBL" id="MK572848">
    <property type="protein sequence ID" value="QGQ62285.1"/>
    <property type="molecule type" value="Genomic_DNA"/>
</dbReference>
<feature type="region of interest" description="Disordered" evidence="1">
    <location>
        <begin position="40"/>
        <end position="59"/>
    </location>
</feature>
<dbReference type="EMBL" id="KX247012">
    <property type="protein sequence ID" value="APP94086.1"/>
    <property type="molecule type" value="Genomic_DNA"/>
</dbReference>
<reference evidence="5" key="2">
    <citation type="submission" date="2018-10" db="EMBL/GenBank/DDBJ databases">
        <authorList>
            <person name="Zhang M."/>
            <person name="Wu Y."/>
            <person name="Zhang X."/>
        </authorList>
    </citation>
    <scope>NUCLEOTIDE SEQUENCE [LARGE SCALE GENOMIC DNA]</scope>
    <source>
        <strain evidence="5">FAdV-1</strain>
    </source>
</reference>
<dbReference type="Proteomes" id="UP000315643">
    <property type="component" value="Genome"/>
</dbReference>
<dbReference type="Proteomes" id="UP000315070">
    <property type="component" value="Segment"/>
</dbReference>